<feature type="compositionally biased region" description="Basic and acidic residues" evidence="1">
    <location>
        <begin position="171"/>
        <end position="182"/>
    </location>
</feature>
<evidence type="ECO:0000313" key="2">
    <source>
        <dbReference type="EMBL" id="OHV36147.1"/>
    </source>
</evidence>
<proteinExistence type="predicted"/>
<dbReference type="EMBL" id="MAXA01000121">
    <property type="protein sequence ID" value="OHV36147.1"/>
    <property type="molecule type" value="Genomic_DNA"/>
</dbReference>
<protein>
    <submittedName>
        <fullName evidence="2">Uncharacterized protein</fullName>
    </submittedName>
</protein>
<dbReference type="AlphaFoldDB" id="A0A1S1QR22"/>
<feature type="compositionally biased region" description="Basic and acidic residues" evidence="1">
    <location>
        <begin position="1"/>
        <end position="18"/>
    </location>
</feature>
<gene>
    <name evidence="2" type="ORF">BBK14_33355</name>
</gene>
<keyword evidence="3" id="KW-1185">Reference proteome</keyword>
<feature type="region of interest" description="Disordered" evidence="1">
    <location>
        <begin position="1"/>
        <end position="22"/>
    </location>
</feature>
<sequence>MPDPVPHDRPPTGRERYDAPLSGARHADLARIDLELRVLQGLAATGGLSHVQVRRRAQELAAEAGYVPAPPPEQERVDVVLGWLHRQQLTVGDDVSVSEIHRGVYPLHRNDDGRRWCRRVPDVQAVVDDLVAAGYLRVLPAAPAQRGRQPSPRYELLRAPHTLIAVPDPTETAHDTSRGGTP</sequence>
<organism evidence="2 3">
    <name type="scientific">Parafrankia soli</name>
    <dbReference type="NCBI Taxonomy" id="2599596"/>
    <lineage>
        <taxon>Bacteria</taxon>
        <taxon>Bacillati</taxon>
        <taxon>Actinomycetota</taxon>
        <taxon>Actinomycetes</taxon>
        <taxon>Frankiales</taxon>
        <taxon>Frankiaceae</taxon>
        <taxon>Parafrankia</taxon>
    </lineage>
</organism>
<comment type="caution">
    <text evidence="2">The sequence shown here is derived from an EMBL/GenBank/DDBJ whole genome shotgun (WGS) entry which is preliminary data.</text>
</comment>
<evidence type="ECO:0000313" key="3">
    <source>
        <dbReference type="Proteomes" id="UP000179769"/>
    </source>
</evidence>
<accession>A0A1S1QR22</accession>
<feature type="region of interest" description="Disordered" evidence="1">
    <location>
        <begin position="163"/>
        <end position="182"/>
    </location>
</feature>
<name>A0A1S1QR22_9ACTN</name>
<dbReference type="Proteomes" id="UP000179769">
    <property type="component" value="Unassembled WGS sequence"/>
</dbReference>
<evidence type="ECO:0000256" key="1">
    <source>
        <dbReference type="SAM" id="MobiDB-lite"/>
    </source>
</evidence>
<reference evidence="3" key="1">
    <citation type="submission" date="2016-07" db="EMBL/GenBank/DDBJ databases">
        <title>Frankia sp. NRRL B-16219 Genome sequencing.</title>
        <authorList>
            <person name="Ghodhbane-Gtari F."/>
            <person name="Swanson E."/>
            <person name="Gueddou A."/>
            <person name="Louati M."/>
            <person name="Nouioui I."/>
            <person name="Hezbri K."/>
            <person name="Abebe-Akele F."/>
            <person name="Simpson S."/>
            <person name="Morris K."/>
            <person name="Thomas K."/>
            <person name="Gtari M."/>
            <person name="Tisa L.S."/>
        </authorList>
    </citation>
    <scope>NUCLEOTIDE SEQUENCE [LARGE SCALE GENOMIC DNA]</scope>
    <source>
        <strain evidence="3">NRRL B-16219</strain>
    </source>
</reference>